<comment type="caution">
    <text evidence="1">The sequence shown here is derived from an EMBL/GenBank/DDBJ whole genome shotgun (WGS) entry which is preliminary data.</text>
</comment>
<keyword evidence="2" id="KW-1185">Reference proteome</keyword>
<dbReference type="EMBL" id="LJCR01003816">
    <property type="protein sequence ID" value="KPV41952.1"/>
    <property type="molecule type" value="Genomic_DNA"/>
</dbReference>
<dbReference type="AlphaFoldDB" id="A0A0P9EH83"/>
<gene>
    <name evidence="1" type="ORF">SE17_44535</name>
</gene>
<sequence length="64" mass="7126">MSIPQQYEIVPGSIAHTAMQHGGELPKPPIMVVMFDVSYSMEELDARYQGRTVSRYDAGVAQLK</sequence>
<dbReference type="Proteomes" id="UP000050509">
    <property type="component" value="Unassembled WGS sequence"/>
</dbReference>
<reference evidence="1 2" key="1">
    <citation type="submission" date="2015-09" db="EMBL/GenBank/DDBJ databases">
        <title>Draft genome sequence of Kouleothrix aurantiaca JCM 19913.</title>
        <authorList>
            <person name="Hemp J."/>
        </authorList>
    </citation>
    <scope>NUCLEOTIDE SEQUENCE [LARGE SCALE GENOMIC DNA]</scope>
    <source>
        <strain evidence="1 2">COM-B</strain>
    </source>
</reference>
<accession>A0A0P9EH83</accession>
<feature type="non-terminal residue" evidence="1">
    <location>
        <position position="64"/>
    </location>
</feature>
<organism evidence="1 2">
    <name type="scientific">Kouleothrix aurantiaca</name>
    <dbReference type="NCBI Taxonomy" id="186479"/>
    <lineage>
        <taxon>Bacteria</taxon>
        <taxon>Bacillati</taxon>
        <taxon>Chloroflexota</taxon>
        <taxon>Chloroflexia</taxon>
        <taxon>Chloroflexales</taxon>
        <taxon>Roseiflexineae</taxon>
        <taxon>Roseiflexaceae</taxon>
        <taxon>Kouleothrix</taxon>
    </lineage>
</organism>
<evidence type="ECO:0000313" key="1">
    <source>
        <dbReference type="EMBL" id="KPV41952.1"/>
    </source>
</evidence>
<proteinExistence type="predicted"/>
<evidence type="ECO:0000313" key="2">
    <source>
        <dbReference type="Proteomes" id="UP000050509"/>
    </source>
</evidence>
<protein>
    <submittedName>
        <fullName evidence="1">Uncharacterized protein</fullName>
    </submittedName>
</protein>
<name>A0A0P9EH83_9CHLR</name>